<dbReference type="OrthoDB" id="9801478at2"/>
<dbReference type="InterPro" id="IPR025455">
    <property type="entry name" value="DUF4276"/>
</dbReference>
<protein>
    <recommendedName>
        <fullName evidence="3">DUF4276 family protein</fullName>
    </recommendedName>
</protein>
<accession>A0A1H5SFD8</accession>
<dbReference type="Pfam" id="PF14103">
    <property type="entry name" value="DUF4276"/>
    <property type="match status" value="1"/>
</dbReference>
<evidence type="ECO:0000313" key="1">
    <source>
        <dbReference type="EMBL" id="SEF49144.1"/>
    </source>
</evidence>
<evidence type="ECO:0000313" key="2">
    <source>
        <dbReference type="Proteomes" id="UP000236753"/>
    </source>
</evidence>
<name>A0A1H5SFD8_9PROT</name>
<reference evidence="1 2" key="1">
    <citation type="submission" date="2016-10" db="EMBL/GenBank/DDBJ databases">
        <authorList>
            <person name="de Groot N.N."/>
        </authorList>
    </citation>
    <scope>NUCLEOTIDE SEQUENCE [LARGE SCALE GENOMIC DNA]</scope>
    <source>
        <strain evidence="1 2">Nm13</strain>
    </source>
</reference>
<dbReference type="EMBL" id="FNUX01000002">
    <property type="protein sequence ID" value="SEF49144.1"/>
    <property type="molecule type" value="Genomic_DNA"/>
</dbReference>
<dbReference type="AlphaFoldDB" id="A0A1H5SFD8"/>
<sequence>MAWSRLYITVEGQSERKFADDVLQPYFASFSIEVKTRVVLTNRKLGKRGGILDFEKIRNDLLRLMHEDYKPEARFTTMIDLYALPHEFPGWEDAQKKMLPMERVQILESALKKEMGDQRFLPYIQLHEFETLLYCDLMQLQQRISGTETAFAALSKEVKHLNPEDINEGRETAPSKRIIKHVPIYERLKVRVGAPAATAIGLPILRNKCPHFNSWISQLEKFNLLN</sequence>
<dbReference type="Proteomes" id="UP000236753">
    <property type="component" value="Unassembled WGS sequence"/>
</dbReference>
<organism evidence="1 2">
    <name type="scientific">Nitrosomonas ureae</name>
    <dbReference type="NCBI Taxonomy" id="44577"/>
    <lineage>
        <taxon>Bacteria</taxon>
        <taxon>Pseudomonadati</taxon>
        <taxon>Pseudomonadota</taxon>
        <taxon>Betaproteobacteria</taxon>
        <taxon>Nitrosomonadales</taxon>
        <taxon>Nitrosomonadaceae</taxon>
        <taxon>Nitrosomonas</taxon>
    </lineage>
</organism>
<gene>
    <name evidence="1" type="ORF">SAMN05216334_102154</name>
</gene>
<proteinExistence type="predicted"/>
<evidence type="ECO:0008006" key="3">
    <source>
        <dbReference type="Google" id="ProtNLM"/>
    </source>
</evidence>
<dbReference type="RefSeq" id="WP_103965427.1">
    <property type="nucleotide sequence ID" value="NZ_FNUX01000002.1"/>
</dbReference>